<dbReference type="PANTHER" id="PTHR11475:SF4">
    <property type="entry name" value="CHORION PEROXIDASE"/>
    <property type="match status" value="1"/>
</dbReference>
<dbReference type="Gene3D" id="1.10.640.10">
    <property type="entry name" value="Haem peroxidase domain superfamily, animal type"/>
    <property type="match status" value="1"/>
</dbReference>
<evidence type="ECO:0000256" key="1">
    <source>
        <dbReference type="ARBA" id="ARBA00004613"/>
    </source>
</evidence>
<name>A0ABM9EDT0_9HYPH</name>
<comment type="caution">
    <text evidence="4">The sequence shown here is derived from an EMBL/GenBank/DDBJ whole genome shotgun (WGS) entry which is preliminary data.</text>
</comment>
<sequence>MKTRDTRCLPKRLVRVSSIGQEGQIANKSRVPSKTPRAAKPKDVQAFTVNGIESPQPFLAAQLSDSATPSGAARKAAMSPEEVSARVREFNLSPTVSEAQLYAAVNRISDAAVPIAKLPEDIRETIATLKPAMRSFHGAKMSLAWFPLLPLASPCADKFGYMSSWLTRAATRLQFTPANRTLLDTLGDLMADPGRESSPDSVNPAGFTYVGQFVDHDITRDVSSRLDAATDAETIHNMRTPALDLDSLYGDGPALQPFLYAFPSSGPPTAIRFELGTNRNAGPGGPAGNIGHESGMQVQTDFDVPRVHNPLNPAGSSNTAIIGDPRNDENLIVTQFHHAMLRFHNQVVDLLVAANFAGDIFTEAKRLVTHHYQVAVVYDFLTRICGSATVTNAINTVSAPINSPFRMPVEFAVAAYRFGHSMVRDNYWVSFRFQNATMAQVFKFARNPNLPVLSSWVVDFNAFFDTGVPVPMNNKARRIDSVLASELENLPSFTGIMKVLARRNLQRGLALGLPSGQGMAKHFRVQPMTSAQLTQGLPANEIAALNAGGQVLLKKTPLWYYVLREAAVLGGGDRLGPVGGRIVARTFVRMLKRDGNSFLNVNGGFTPILPSKVSGTFTFADLLIFAGVTQP</sequence>
<dbReference type="Pfam" id="PF03098">
    <property type="entry name" value="An_peroxidase"/>
    <property type="match status" value="1"/>
</dbReference>
<dbReference type="InterPro" id="IPR019791">
    <property type="entry name" value="Haem_peroxidase_animal"/>
</dbReference>
<reference evidence="4 5" key="1">
    <citation type="submission" date="2022-03" db="EMBL/GenBank/DDBJ databases">
        <authorList>
            <person name="Brunel B."/>
        </authorList>
    </citation>
    <scope>NUCLEOTIDE SEQUENCE [LARGE SCALE GENOMIC DNA]</scope>
    <source>
        <strain evidence="4">STM5069sample</strain>
    </source>
</reference>
<dbReference type="InterPro" id="IPR037120">
    <property type="entry name" value="Haem_peroxidase_sf_animal"/>
</dbReference>
<protein>
    <recommendedName>
        <fullName evidence="6">Peroxidase</fullName>
    </recommendedName>
</protein>
<evidence type="ECO:0008006" key="6">
    <source>
        <dbReference type="Google" id="ProtNLM"/>
    </source>
</evidence>
<accession>A0ABM9EDT0</accession>
<comment type="subcellular location">
    <subcellularLocation>
        <location evidence="1">Secreted</location>
    </subcellularLocation>
</comment>
<keyword evidence="5" id="KW-1185">Reference proteome</keyword>
<keyword evidence="3" id="KW-0325">Glycoprotein</keyword>
<dbReference type="PROSITE" id="PS50292">
    <property type="entry name" value="PEROXIDASE_3"/>
    <property type="match status" value="1"/>
</dbReference>
<dbReference type="SUPFAM" id="SSF48113">
    <property type="entry name" value="Heme-dependent peroxidases"/>
    <property type="match status" value="1"/>
</dbReference>
<evidence type="ECO:0000256" key="3">
    <source>
        <dbReference type="ARBA" id="ARBA00023180"/>
    </source>
</evidence>
<dbReference type="PANTHER" id="PTHR11475">
    <property type="entry name" value="OXIDASE/PEROXIDASE"/>
    <property type="match status" value="1"/>
</dbReference>
<dbReference type="EMBL" id="CAKXZT010000157">
    <property type="protein sequence ID" value="CAH2407482.1"/>
    <property type="molecule type" value="Genomic_DNA"/>
</dbReference>
<dbReference type="InterPro" id="IPR010255">
    <property type="entry name" value="Haem_peroxidase_sf"/>
</dbReference>
<evidence type="ECO:0000313" key="5">
    <source>
        <dbReference type="Proteomes" id="UP001153050"/>
    </source>
</evidence>
<evidence type="ECO:0000313" key="4">
    <source>
        <dbReference type="EMBL" id="CAH2407482.1"/>
    </source>
</evidence>
<keyword evidence="2" id="KW-0964">Secreted</keyword>
<gene>
    <name evidence="4" type="ORF">MES5069_60112</name>
</gene>
<dbReference type="CDD" id="cd09819">
    <property type="entry name" value="An_peroxidase_bacterial_1"/>
    <property type="match status" value="1"/>
</dbReference>
<proteinExistence type="predicted"/>
<organism evidence="4 5">
    <name type="scientific">Mesorhizobium escarrei</name>
    <dbReference type="NCBI Taxonomy" id="666018"/>
    <lineage>
        <taxon>Bacteria</taxon>
        <taxon>Pseudomonadati</taxon>
        <taxon>Pseudomonadota</taxon>
        <taxon>Alphaproteobacteria</taxon>
        <taxon>Hyphomicrobiales</taxon>
        <taxon>Phyllobacteriaceae</taxon>
        <taxon>Mesorhizobium</taxon>
    </lineage>
</organism>
<dbReference type="Proteomes" id="UP001153050">
    <property type="component" value="Unassembled WGS sequence"/>
</dbReference>
<evidence type="ECO:0000256" key="2">
    <source>
        <dbReference type="ARBA" id="ARBA00022525"/>
    </source>
</evidence>